<feature type="compositionally biased region" description="Polar residues" evidence="1">
    <location>
        <begin position="587"/>
        <end position="596"/>
    </location>
</feature>
<feature type="region of interest" description="Disordered" evidence="1">
    <location>
        <begin position="217"/>
        <end position="514"/>
    </location>
</feature>
<feature type="compositionally biased region" description="Polar residues" evidence="1">
    <location>
        <begin position="425"/>
        <end position="438"/>
    </location>
</feature>
<feature type="compositionally biased region" description="Acidic residues" evidence="1">
    <location>
        <begin position="769"/>
        <end position="779"/>
    </location>
</feature>
<feature type="compositionally biased region" description="Low complexity" evidence="1">
    <location>
        <begin position="601"/>
        <end position="610"/>
    </location>
</feature>
<proteinExistence type="predicted"/>
<feature type="compositionally biased region" description="Polar residues" evidence="1">
    <location>
        <begin position="359"/>
        <end position="392"/>
    </location>
</feature>
<dbReference type="EMBL" id="MLKD01000003">
    <property type="protein sequence ID" value="OQE28274.1"/>
    <property type="molecule type" value="Genomic_DNA"/>
</dbReference>
<evidence type="ECO:0000313" key="2">
    <source>
        <dbReference type="EMBL" id="OQE28274.1"/>
    </source>
</evidence>
<feature type="compositionally biased region" description="Basic and acidic residues" evidence="1">
    <location>
        <begin position="471"/>
        <end position="502"/>
    </location>
</feature>
<dbReference type="OrthoDB" id="4227586at2759"/>
<feature type="compositionally biased region" description="Basic and acidic residues" evidence="1">
    <location>
        <begin position="688"/>
        <end position="702"/>
    </location>
</feature>
<feature type="compositionally biased region" description="Acidic residues" evidence="1">
    <location>
        <begin position="859"/>
        <end position="888"/>
    </location>
</feature>
<feature type="compositionally biased region" description="Acidic residues" evidence="1">
    <location>
        <begin position="707"/>
        <end position="739"/>
    </location>
</feature>
<keyword evidence="3" id="KW-1185">Reference proteome</keyword>
<sequence length="1053" mass="115994">MLVPESPGQHSRRLHAPITFFYSTTLPFISPPPPITHSLYPAHSDRMVLLRLEVRVYPREPVPILSTIRAPNTSLIARFIGNGAGDSDDRSQETSQEPAETAPGKQYASLLMLLRNTEEITLKELAGKIADEWASFRPDQEPLEIKKLLDDANPTVDLNPSMSVADVFLDIGKARADGHDQRAIVRVVQKPTADRHQRFLSVERDWTSSVDRRQQEYLEKRNTATRFSPIAEEEERPRDAPFPSVENTETVDNEPRYQDAQTIPGTPPLRSMGSEELGDSSSPHEQNQNHGSRKRKTSAEPSGPAKHRRVDEEHSTQAQKTISPQRKRTNVPTFASPHRRPSLNERQVQNENIGLGVTKSPQSKRTVGANIPSSQNTVPVSTPTNASAQSASKHLHSAMRKSSPTSAHADKRRSVSFNEPIANGDAQSTPRVDSSQTKSSRKIATNKAAQKAASQDSPYTPSNRNTMTPDQHQRKLMDDQFARIKQEIAEREKEKAQLRADLENPDISTESKNDIQKLLKTYATLDEAKKNSKKNSGSEDQSRVISKLQRKIVPLRNRLARNMAKNQAENPSEPAASKTRDEPSLPVSETTVNRSIPSPSPAAAPAASQPETWSFGRIASPSTRKPESQSQPTPPRRVTRSSASASASQESRPQKSPTKSPAPQQSPSLSIPMKSPPKKSPAKPQTPVEDRNAEVHAEKDQSQPEETQQEDVEMEDAGSEEDSGEEDSSQEDSSEESSSDEAAKNGEASTVETSKPTAQMDQRNSDQDAVNESDEEESREESPTRANGFVDDAAEEDDREEDEEQEAEGDEEMEEFIDDGPEESEESEEEETETKDSGAGAEFEAINGHAAEKDHAEESSDEEGEREESQDEESDEGNGEEEAPAEQEEQTKPQAVEDQPVKDDQPKENQEESLSKENDDSEYESLESSDDSDSEIDLPAARKSGNQLPENETSKSSTSGFQPSQPMASSQAEAGPKTTLKSLLQAAKQESNRPKSSPTTPAPTTTKPKSKPASVWEVPSSDEESDDSDDSEQGDILPSGDSRRPRMPYSQRG</sequence>
<feature type="compositionally biased region" description="Acidic residues" evidence="1">
    <location>
        <begin position="1020"/>
        <end position="1033"/>
    </location>
</feature>
<feature type="compositionally biased region" description="Polar residues" evidence="1">
    <location>
        <begin position="452"/>
        <end position="470"/>
    </location>
</feature>
<feature type="compositionally biased region" description="Acidic residues" evidence="1">
    <location>
        <begin position="919"/>
        <end position="936"/>
    </location>
</feature>
<comment type="caution">
    <text evidence="2">The sequence shown here is derived from an EMBL/GenBank/DDBJ whole genome shotgun (WGS) entry which is preliminary data.</text>
</comment>
<accession>A0A1V6TQK9</accession>
<evidence type="ECO:0000313" key="3">
    <source>
        <dbReference type="Proteomes" id="UP000191285"/>
    </source>
</evidence>
<feature type="compositionally biased region" description="Basic and acidic residues" evidence="1">
    <location>
        <begin position="899"/>
        <end position="918"/>
    </location>
</feature>
<dbReference type="AlphaFoldDB" id="A0A1V6TQK9"/>
<feature type="region of interest" description="Disordered" evidence="1">
    <location>
        <begin position="526"/>
        <end position="1053"/>
    </location>
</feature>
<name>A0A1V6TQK9_9EURO</name>
<reference evidence="3" key="1">
    <citation type="journal article" date="2017" name="Nat. Microbiol.">
        <title>Global analysis of biosynthetic gene clusters reveals vast potential of secondary metabolite production in Penicillium species.</title>
        <authorList>
            <person name="Nielsen J.C."/>
            <person name="Grijseels S."/>
            <person name="Prigent S."/>
            <person name="Ji B."/>
            <person name="Dainat J."/>
            <person name="Nielsen K.F."/>
            <person name="Frisvad J.C."/>
            <person name="Workman M."/>
            <person name="Nielsen J."/>
        </authorList>
    </citation>
    <scope>NUCLEOTIDE SEQUENCE [LARGE SCALE GENOMIC DNA]</scope>
    <source>
        <strain evidence="3">IBT 24891</strain>
    </source>
</reference>
<feature type="compositionally biased region" description="Polar residues" evidence="1">
    <location>
        <begin position="747"/>
        <end position="768"/>
    </location>
</feature>
<dbReference type="Proteomes" id="UP000191285">
    <property type="component" value="Unassembled WGS sequence"/>
</dbReference>
<protein>
    <recommendedName>
        <fullName evidence="4">Nucleolar protein Dnt1-like N-terminal domain-containing protein</fullName>
    </recommendedName>
</protein>
<organism evidence="2 3">
    <name type="scientific">Penicillium steckii</name>
    <dbReference type="NCBI Taxonomy" id="303698"/>
    <lineage>
        <taxon>Eukaryota</taxon>
        <taxon>Fungi</taxon>
        <taxon>Dikarya</taxon>
        <taxon>Ascomycota</taxon>
        <taxon>Pezizomycotina</taxon>
        <taxon>Eurotiomycetes</taxon>
        <taxon>Eurotiomycetidae</taxon>
        <taxon>Eurotiales</taxon>
        <taxon>Aspergillaceae</taxon>
        <taxon>Penicillium</taxon>
    </lineage>
</organism>
<feature type="compositionally biased region" description="Basic and acidic residues" evidence="1">
    <location>
        <begin position="526"/>
        <end position="542"/>
    </location>
</feature>
<feature type="compositionally biased region" description="Polar residues" evidence="1">
    <location>
        <begin position="944"/>
        <end position="972"/>
    </location>
</feature>
<evidence type="ECO:0008006" key="4">
    <source>
        <dbReference type="Google" id="ProtNLM"/>
    </source>
</evidence>
<feature type="compositionally biased region" description="Polar residues" evidence="1">
    <location>
        <begin position="655"/>
        <end position="665"/>
    </location>
</feature>
<feature type="compositionally biased region" description="Polar residues" evidence="1">
    <location>
        <begin position="279"/>
        <end position="290"/>
    </location>
</feature>
<feature type="compositionally biased region" description="Low complexity" evidence="1">
    <location>
        <begin position="994"/>
        <end position="1014"/>
    </location>
</feature>
<feature type="compositionally biased region" description="Acidic residues" evidence="1">
    <location>
        <begin position="792"/>
        <end position="833"/>
    </location>
</feature>
<evidence type="ECO:0000256" key="1">
    <source>
        <dbReference type="SAM" id="MobiDB-lite"/>
    </source>
</evidence>
<dbReference type="STRING" id="303698.A0A1V6TQK9"/>
<feature type="region of interest" description="Disordered" evidence="1">
    <location>
        <begin position="79"/>
        <end position="102"/>
    </location>
</feature>
<gene>
    <name evidence="2" type="ORF">PENSTE_c003G07452</name>
</gene>
<feature type="compositionally biased region" description="Low complexity" evidence="1">
    <location>
        <begin position="640"/>
        <end position="651"/>
    </location>
</feature>